<sequence>MKSFVGDAVSPILLKDLLALAPEVVVPGDGYGGRARPFKPDEVWAGVQLLDAADWAVRQAQEGRREALAFARSFVEVHRLQMQATAVCVTVVAVDSKAHRDSLPGTAGLHAHIKQVHSERGRSVWPRSREA</sequence>
<evidence type="ECO:0000313" key="1">
    <source>
        <dbReference type="EMBL" id="CAE7294327.1"/>
    </source>
</evidence>
<comment type="caution">
    <text evidence="1">The sequence shown here is derived from an EMBL/GenBank/DDBJ whole genome shotgun (WGS) entry which is preliminary data.</text>
</comment>
<gene>
    <name evidence="1" type="primary">P4HA1</name>
    <name evidence="1" type="ORF">SNEC2469_LOCUS7224</name>
</gene>
<dbReference type="Proteomes" id="UP000601435">
    <property type="component" value="Unassembled WGS sequence"/>
</dbReference>
<organism evidence="1 2">
    <name type="scientific">Symbiodinium necroappetens</name>
    <dbReference type="NCBI Taxonomy" id="1628268"/>
    <lineage>
        <taxon>Eukaryota</taxon>
        <taxon>Sar</taxon>
        <taxon>Alveolata</taxon>
        <taxon>Dinophyceae</taxon>
        <taxon>Suessiales</taxon>
        <taxon>Symbiodiniaceae</taxon>
        <taxon>Symbiodinium</taxon>
    </lineage>
</organism>
<dbReference type="EMBL" id="CAJNJA010012337">
    <property type="protein sequence ID" value="CAE7294327.1"/>
    <property type="molecule type" value="Genomic_DNA"/>
</dbReference>
<reference evidence="1" key="1">
    <citation type="submission" date="2021-02" db="EMBL/GenBank/DDBJ databases">
        <authorList>
            <person name="Dougan E. K."/>
            <person name="Rhodes N."/>
            <person name="Thang M."/>
            <person name="Chan C."/>
        </authorList>
    </citation>
    <scope>NUCLEOTIDE SEQUENCE</scope>
</reference>
<evidence type="ECO:0000313" key="2">
    <source>
        <dbReference type="Proteomes" id="UP000601435"/>
    </source>
</evidence>
<accession>A0A812N546</accession>
<keyword evidence="2" id="KW-1185">Reference proteome</keyword>
<proteinExistence type="predicted"/>
<name>A0A812N546_9DINO</name>
<protein>
    <submittedName>
        <fullName evidence="1">P4HA1 protein</fullName>
    </submittedName>
</protein>
<dbReference type="AlphaFoldDB" id="A0A812N546"/>